<dbReference type="GO" id="GO:0016811">
    <property type="term" value="F:hydrolase activity, acting on carbon-nitrogen (but not peptide) bonds, in linear amides"/>
    <property type="evidence" value="ECO:0007669"/>
    <property type="project" value="TreeGrafter"/>
</dbReference>
<sequence length="251" mass="27393">MDISTMAALMSPPDLSACRTLLCIQPHPDDNEVGIGGTIASLAERGCEIHYLTVTNGDLGAVDEHMSSAEIAAVRARELEAAGRSLGATVFHQLAHGDGTLEHIPALAEEIAGIIRTVKPDVILCPDPWLTYEAHYDHIVTGRAAAQAFLSSGLPLYPRGTSTRPWQPKAIGFYFTSEPNTVIDITDHFERKFAALALHSSQFSEETLAMYRIYFREKGRQLAEGKGFELGEGLKVLSPLHLHCFVDARLI</sequence>
<dbReference type="EMBL" id="CP009285">
    <property type="protein sequence ID" value="AIQ59397.1"/>
    <property type="molecule type" value="Genomic_DNA"/>
</dbReference>
<dbReference type="PANTHER" id="PTHR12993">
    <property type="entry name" value="N-ACETYLGLUCOSAMINYL-PHOSPHATIDYLINOSITOL DE-N-ACETYLASE-RELATED"/>
    <property type="match status" value="1"/>
</dbReference>
<dbReference type="AlphaFoldDB" id="A0A089LF00"/>
<gene>
    <name evidence="1" type="ORF">PBOR_22445</name>
</gene>
<evidence type="ECO:0000313" key="1">
    <source>
        <dbReference type="EMBL" id="AIQ59397.1"/>
    </source>
</evidence>
<evidence type="ECO:0000313" key="2">
    <source>
        <dbReference type="Proteomes" id="UP000029518"/>
    </source>
</evidence>
<reference evidence="1" key="1">
    <citation type="submission" date="2014-08" db="EMBL/GenBank/DDBJ databases">
        <title>Comparative genomics of the Paenibacillus odorifer group.</title>
        <authorList>
            <person name="den Bakker H.C."/>
            <person name="Tsai Y.-C.Y.-C."/>
            <person name="Martin N."/>
            <person name="Korlach J."/>
            <person name="Wiedmann M."/>
        </authorList>
    </citation>
    <scope>NUCLEOTIDE SEQUENCE [LARGE SCALE GENOMIC DNA]</scope>
    <source>
        <strain evidence="1">DSM 13188</strain>
    </source>
</reference>
<dbReference type="SUPFAM" id="SSF102588">
    <property type="entry name" value="LmbE-like"/>
    <property type="match status" value="1"/>
</dbReference>
<dbReference type="PANTHER" id="PTHR12993:SF11">
    <property type="entry name" value="N-ACETYLGLUCOSAMINYL-PHOSPHATIDYLINOSITOL DE-N-ACETYLASE"/>
    <property type="match status" value="1"/>
</dbReference>
<dbReference type="KEGG" id="pbd:PBOR_22445"/>
<name>A0A089LF00_PAEBO</name>
<dbReference type="OrthoDB" id="9778719at2"/>
<dbReference type="HOGENOM" id="CLU_049311_3_2_9"/>
<protein>
    <submittedName>
        <fullName evidence="1">GlcNAc-PI de-N-acetylase</fullName>
    </submittedName>
</protein>
<dbReference type="InterPro" id="IPR003737">
    <property type="entry name" value="GlcNAc_PI_deacetylase-related"/>
</dbReference>
<organism evidence="1 2">
    <name type="scientific">Paenibacillus borealis</name>
    <dbReference type="NCBI Taxonomy" id="160799"/>
    <lineage>
        <taxon>Bacteria</taxon>
        <taxon>Bacillati</taxon>
        <taxon>Bacillota</taxon>
        <taxon>Bacilli</taxon>
        <taxon>Bacillales</taxon>
        <taxon>Paenibacillaceae</taxon>
        <taxon>Paenibacillus</taxon>
    </lineage>
</organism>
<accession>A0A089LF00</accession>
<dbReference type="InterPro" id="IPR024078">
    <property type="entry name" value="LmbE-like_dom_sf"/>
</dbReference>
<dbReference type="RefSeq" id="WP_042215233.1">
    <property type="nucleotide sequence ID" value="NZ_CP009285.1"/>
</dbReference>
<dbReference type="Gene3D" id="3.40.50.10320">
    <property type="entry name" value="LmbE-like"/>
    <property type="match status" value="1"/>
</dbReference>
<dbReference type="Proteomes" id="UP000029518">
    <property type="component" value="Chromosome"/>
</dbReference>
<keyword evidence="2" id="KW-1185">Reference proteome</keyword>
<dbReference type="Pfam" id="PF02585">
    <property type="entry name" value="PIG-L"/>
    <property type="match status" value="1"/>
</dbReference>
<proteinExistence type="predicted"/>